<evidence type="ECO:0000256" key="11">
    <source>
        <dbReference type="ARBA" id="ARBA00022837"/>
    </source>
</evidence>
<dbReference type="GO" id="GO:0046872">
    <property type="term" value="F:metal ion binding"/>
    <property type="evidence" value="ECO:0007669"/>
    <property type="project" value="UniProtKB-UniRule"/>
</dbReference>
<sequence>MKLHSAWLAFVTLPFLRVFAVPAPSHHDCAHVVKERVEPPRNWVPLGPAPADHILELRIGLPQPNFHLLEEALYQVSDPYHDRYGVHYSKEAVEEMVAPHPTSVTAVEEWLETYGIGESDLTRSSAGDWVKIRVPIALAEEMLHTTYSIWAHTLDGDLVVRTTSYSLPQYLHPHIELIQPTTMFARLKGMKSTLHWPDHDEEVTYFSQAKAVPTLTQALGSIQVDPSCTQTITLSCLRQLYNATGYNSSATNGNVLGITGYLEQYLNIQDLQQFYALYRPDAVNSTFAYVSINGGQNSQNISEAGPEADLDSQYAWGLTYPTGGIFYSTGGSPPINLSAHTPTNTNEPYAEWIDYVLNQTNPPQTISTSYGDDEQTVPQSYAVRVCNDLAQLGARGVSLLFSSGDFGVGDGNPNPANQTCLTNDGRNLTRFIPDFPASCPFVTTVGGTIGVPETAVFFSGGGFSNYFPRPSYQDSAVTGYLSKLPPGLYEGLYNPNGRAYPDVSALAYNFSIVNQGKLGKIGGTSASGPTFAAIVSLLNDARLSSGLPVLGFLNPLLYTKGIAGLTDITMGHNPGCGTQGFNATTGWDPVTGLGTPNFGMLKDIILSTT</sequence>
<dbReference type="GO" id="GO:0004252">
    <property type="term" value="F:serine-type endopeptidase activity"/>
    <property type="evidence" value="ECO:0007669"/>
    <property type="project" value="UniProtKB-UniRule"/>
</dbReference>
<keyword evidence="11 15" id="KW-0106">Calcium</keyword>
<feature type="domain" description="Peptidase S53" evidence="17">
    <location>
        <begin position="231"/>
        <end position="608"/>
    </location>
</feature>
<reference evidence="19" key="1">
    <citation type="journal article" date="2014" name="Proc. Natl. Acad. Sci. U.S.A.">
        <title>Extensive sampling of basidiomycete genomes demonstrates inadequacy of the white-rot/brown-rot paradigm for wood decay fungi.</title>
        <authorList>
            <person name="Riley R."/>
            <person name="Salamov A.A."/>
            <person name="Brown D.W."/>
            <person name="Nagy L.G."/>
            <person name="Floudas D."/>
            <person name="Held B.W."/>
            <person name="Levasseur A."/>
            <person name="Lombard V."/>
            <person name="Morin E."/>
            <person name="Otillar R."/>
            <person name="Lindquist E.A."/>
            <person name="Sun H."/>
            <person name="LaButti K.M."/>
            <person name="Schmutz J."/>
            <person name="Jabbour D."/>
            <person name="Luo H."/>
            <person name="Baker S.E."/>
            <person name="Pisabarro A.G."/>
            <person name="Walton J.D."/>
            <person name="Blanchette R.A."/>
            <person name="Henrissat B."/>
            <person name="Martin F."/>
            <person name="Cullen D."/>
            <person name="Hibbett D.S."/>
            <person name="Grigoriev I.V."/>
        </authorList>
    </citation>
    <scope>NUCLEOTIDE SEQUENCE [LARGE SCALE GENOMIC DNA]</scope>
    <source>
        <strain evidence="19">MUCL 33604</strain>
    </source>
</reference>
<evidence type="ECO:0000256" key="13">
    <source>
        <dbReference type="ARBA" id="ARBA00023145"/>
    </source>
</evidence>
<evidence type="ECO:0000256" key="12">
    <source>
        <dbReference type="ARBA" id="ARBA00023026"/>
    </source>
</evidence>
<keyword evidence="5" id="KW-0964">Secreted</keyword>
<name>A0A067QBY6_9AGAM</name>
<comment type="subcellular location">
    <subcellularLocation>
        <location evidence="3">Secreted</location>
        <location evidence="3">Extracellular space</location>
    </subcellularLocation>
</comment>
<dbReference type="OrthoDB" id="409122at2759"/>
<keyword evidence="13" id="KW-0865">Zymogen</keyword>
<dbReference type="STRING" id="933084.A0A067QBY6"/>
<dbReference type="EC" id="3.4.14.10" evidence="4"/>
<evidence type="ECO:0000256" key="6">
    <source>
        <dbReference type="ARBA" id="ARBA00022670"/>
    </source>
</evidence>
<dbReference type="InterPro" id="IPR036852">
    <property type="entry name" value="Peptidase_S8/S53_dom_sf"/>
</dbReference>
<feature type="binding site" evidence="15">
    <location>
        <position position="586"/>
    </location>
    <ligand>
        <name>Ca(2+)</name>
        <dbReference type="ChEBI" id="CHEBI:29108"/>
    </ligand>
</feature>
<dbReference type="PROSITE" id="PS51695">
    <property type="entry name" value="SEDOLISIN"/>
    <property type="match status" value="1"/>
</dbReference>
<dbReference type="SUPFAM" id="SSF54897">
    <property type="entry name" value="Protease propeptides/inhibitors"/>
    <property type="match status" value="1"/>
</dbReference>
<feature type="signal peptide" evidence="16">
    <location>
        <begin position="1"/>
        <end position="20"/>
    </location>
</feature>
<feature type="active site" description="Charge relay system" evidence="15">
    <location>
        <position position="307"/>
    </location>
</feature>
<keyword evidence="10 15" id="KW-0720">Serine protease</keyword>
<dbReference type="FunFam" id="3.40.50.200:FF:000015">
    <property type="entry name" value="Tripeptidyl peptidase A"/>
    <property type="match status" value="1"/>
</dbReference>
<dbReference type="CDD" id="cd04056">
    <property type="entry name" value="Peptidases_S53"/>
    <property type="match status" value="1"/>
</dbReference>
<dbReference type="HOGENOM" id="CLU_013783_3_0_1"/>
<evidence type="ECO:0000256" key="14">
    <source>
        <dbReference type="ARBA" id="ARBA00023180"/>
    </source>
</evidence>
<dbReference type="CDD" id="cd11377">
    <property type="entry name" value="Pro-peptidase_S53"/>
    <property type="match status" value="1"/>
</dbReference>
<dbReference type="InterPro" id="IPR015366">
    <property type="entry name" value="S53_propep"/>
</dbReference>
<proteinExistence type="predicted"/>
<evidence type="ECO:0000256" key="5">
    <source>
        <dbReference type="ARBA" id="ARBA00022525"/>
    </source>
</evidence>
<feature type="chain" id="PRO_5001643913" description="tripeptidyl-peptidase II" evidence="16">
    <location>
        <begin position="21"/>
        <end position="609"/>
    </location>
</feature>
<dbReference type="InterPro" id="IPR050819">
    <property type="entry name" value="Tripeptidyl-peptidase_I"/>
</dbReference>
<dbReference type="GO" id="GO:0006508">
    <property type="term" value="P:proteolysis"/>
    <property type="evidence" value="ECO:0007669"/>
    <property type="project" value="UniProtKB-KW"/>
</dbReference>
<evidence type="ECO:0000313" key="19">
    <source>
        <dbReference type="Proteomes" id="UP000027265"/>
    </source>
</evidence>
<evidence type="ECO:0000256" key="1">
    <source>
        <dbReference type="ARBA" id="ARBA00001910"/>
    </source>
</evidence>
<evidence type="ECO:0000256" key="3">
    <source>
        <dbReference type="ARBA" id="ARBA00004239"/>
    </source>
</evidence>
<dbReference type="SUPFAM" id="SSF52743">
    <property type="entry name" value="Subtilisin-like"/>
    <property type="match status" value="1"/>
</dbReference>
<feature type="binding site" evidence="15">
    <location>
        <position position="568"/>
    </location>
    <ligand>
        <name>Ca(2+)</name>
        <dbReference type="ChEBI" id="CHEBI:29108"/>
    </ligand>
</feature>
<dbReference type="EMBL" id="KL197709">
    <property type="protein sequence ID" value="KDQ64444.1"/>
    <property type="molecule type" value="Genomic_DNA"/>
</dbReference>
<dbReference type="Gene3D" id="3.40.50.200">
    <property type="entry name" value="Peptidase S8/S53 domain"/>
    <property type="match status" value="1"/>
</dbReference>
<gene>
    <name evidence="18" type="ORF">JAAARDRAFT_28073</name>
</gene>
<dbReference type="PANTHER" id="PTHR14218">
    <property type="entry name" value="PROTEASE S8 TRIPEPTIDYL PEPTIDASE I CLN2"/>
    <property type="match status" value="1"/>
</dbReference>
<dbReference type="InterPro" id="IPR030400">
    <property type="entry name" value="Sedolisin_dom"/>
</dbReference>
<feature type="binding site" evidence="15">
    <location>
        <position position="588"/>
    </location>
    <ligand>
        <name>Ca(2+)</name>
        <dbReference type="ChEBI" id="CHEBI:29108"/>
    </ligand>
</feature>
<dbReference type="GO" id="GO:0008240">
    <property type="term" value="F:tripeptidyl-peptidase activity"/>
    <property type="evidence" value="ECO:0007669"/>
    <property type="project" value="UniProtKB-EC"/>
</dbReference>
<feature type="binding site" evidence="15">
    <location>
        <position position="567"/>
    </location>
    <ligand>
        <name>Ca(2+)</name>
        <dbReference type="ChEBI" id="CHEBI:29108"/>
    </ligand>
</feature>
<dbReference type="InParanoid" id="A0A067QBY6"/>
<organism evidence="18 19">
    <name type="scientific">Jaapia argillacea MUCL 33604</name>
    <dbReference type="NCBI Taxonomy" id="933084"/>
    <lineage>
        <taxon>Eukaryota</taxon>
        <taxon>Fungi</taxon>
        <taxon>Dikarya</taxon>
        <taxon>Basidiomycota</taxon>
        <taxon>Agaricomycotina</taxon>
        <taxon>Agaricomycetes</taxon>
        <taxon>Agaricomycetidae</taxon>
        <taxon>Jaapiales</taxon>
        <taxon>Jaapiaceae</taxon>
        <taxon>Jaapia</taxon>
    </lineage>
</organism>
<evidence type="ECO:0000256" key="2">
    <source>
        <dbReference type="ARBA" id="ARBA00002451"/>
    </source>
</evidence>
<dbReference type="SMART" id="SM00944">
    <property type="entry name" value="Pro-kuma_activ"/>
    <property type="match status" value="1"/>
</dbReference>
<dbReference type="GO" id="GO:0005576">
    <property type="term" value="C:extracellular region"/>
    <property type="evidence" value="ECO:0007669"/>
    <property type="project" value="UniProtKB-SubCell"/>
</dbReference>
<comment type="catalytic activity">
    <reaction evidence="1">
        <text>Release of an N-terminal tripeptide from a polypeptide.</text>
        <dbReference type="EC" id="3.4.14.10"/>
    </reaction>
</comment>
<evidence type="ECO:0000256" key="7">
    <source>
        <dbReference type="ARBA" id="ARBA00022723"/>
    </source>
</evidence>
<dbReference type="Proteomes" id="UP000027265">
    <property type="component" value="Unassembled WGS sequence"/>
</dbReference>
<comment type="function">
    <text evidence="2">Secreted tripeptidyl-peptidase which degrades proteins at acidic pHs and is involved in virulence.</text>
</comment>
<keyword evidence="14" id="KW-0325">Glycoprotein</keyword>
<protein>
    <recommendedName>
        <fullName evidence="4">tripeptidyl-peptidase II</fullName>
        <ecNumber evidence="4">3.4.14.10</ecNumber>
    </recommendedName>
</protein>
<comment type="cofactor">
    <cofactor evidence="15">
        <name>Ca(2+)</name>
        <dbReference type="ChEBI" id="CHEBI:29108"/>
    </cofactor>
    <text evidence="15">Binds 1 Ca(2+) ion per subunit.</text>
</comment>
<dbReference type="AlphaFoldDB" id="A0A067QBY6"/>
<feature type="active site" description="Charge relay system" evidence="15">
    <location>
        <position position="311"/>
    </location>
</feature>
<dbReference type="Pfam" id="PF09286">
    <property type="entry name" value="Pro-kuma_activ"/>
    <property type="match status" value="1"/>
</dbReference>
<keyword evidence="9 15" id="KW-0378">Hydrolase</keyword>
<evidence type="ECO:0000256" key="4">
    <source>
        <dbReference type="ARBA" id="ARBA00012462"/>
    </source>
</evidence>
<evidence type="ECO:0000256" key="16">
    <source>
        <dbReference type="SAM" id="SignalP"/>
    </source>
</evidence>
<evidence type="ECO:0000259" key="17">
    <source>
        <dbReference type="PROSITE" id="PS51695"/>
    </source>
</evidence>
<accession>A0A067QBY6</accession>
<evidence type="ECO:0000256" key="9">
    <source>
        <dbReference type="ARBA" id="ARBA00022801"/>
    </source>
</evidence>
<keyword evidence="6 15" id="KW-0645">Protease</keyword>
<evidence type="ECO:0000256" key="15">
    <source>
        <dbReference type="PROSITE-ProRule" id="PRU01032"/>
    </source>
</evidence>
<evidence type="ECO:0000256" key="10">
    <source>
        <dbReference type="ARBA" id="ARBA00022825"/>
    </source>
</evidence>
<dbReference type="PANTHER" id="PTHR14218:SF15">
    <property type="entry name" value="TRIPEPTIDYL-PEPTIDASE 1"/>
    <property type="match status" value="1"/>
</dbReference>
<evidence type="ECO:0000313" key="18">
    <source>
        <dbReference type="EMBL" id="KDQ64444.1"/>
    </source>
</evidence>
<keyword evidence="7 15" id="KW-0479">Metal-binding</keyword>
<keyword evidence="8 16" id="KW-0732">Signal</keyword>
<keyword evidence="19" id="KW-1185">Reference proteome</keyword>
<keyword evidence="12" id="KW-0843">Virulence</keyword>
<evidence type="ECO:0000256" key="8">
    <source>
        <dbReference type="ARBA" id="ARBA00022729"/>
    </source>
</evidence>
<feature type="active site" description="Charge relay system" evidence="15">
    <location>
        <position position="525"/>
    </location>
</feature>